<dbReference type="InterPro" id="IPR029510">
    <property type="entry name" value="Ald_DH_CS_GLU"/>
</dbReference>
<accession>A0A2T0FHS4</accession>
<comment type="caution">
    <text evidence="8">The sequence shown here is derived from an EMBL/GenBank/DDBJ whole genome shotgun (WGS) entry which is preliminary data.</text>
</comment>
<dbReference type="GeneID" id="36515916"/>
<dbReference type="GO" id="GO:0005737">
    <property type="term" value="C:cytoplasm"/>
    <property type="evidence" value="ECO:0007669"/>
    <property type="project" value="TreeGrafter"/>
</dbReference>
<dbReference type="Proteomes" id="UP000238350">
    <property type="component" value="Unassembled WGS sequence"/>
</dbReference>
<dbReference type="Gene3D" id="3.40.605.10">
    <property type="entry name" value="Aldehyde Dehydrogenase, Chain A, domain 1"/>
    <property type="match status" value="1"/>
</dbReference>
<dbReference type="PANTHER" id="PTHR43570:SF16">
    <property type="entry name" value="ALDEHYDE DEHYDROGENASE TYPE III, ISOFORM Q"/>
    <property type="match status" value="1"/>
</dbReference>
<evidence type="ECO:0000256" key="4">
    <source>
        <dbReference type="PIRSR" id="PIRSR036492-1"/>
    </source>
</evidence>
<dbReference type="OrthoDB" id="440325at2759"/>
<evidence type="ECO:0000256" key="1">
    <source>
        <dbReference type="ARBA" id="ARBA00009986"/>
    </source>
</evidence>
<dbReference type="AlphaFoldDB" id="A0A2T0FHS4"/>
<dbReference type="STRING" id="45607.A0A2T0FHS4"/>
<dbReference type="FunFam" id="3.40.605.10:FF:000004">
    <property type="entry name" value="Aldehyde dehydrogenase"/>
    <property type="match status" value="1"/>
</dbReference>
<evidence type="ECO:0000256" key="3">
    <source>
        <dbReference type="PIRNR" id="PIRNR036492"/>
    </source>
</evidence>
<dbReference type="PIRSF" id="PIRSF036492">
    <property type="entry name" value="ALDH"/>
    <property type="match status" value="1"/>
</dbReference>
<dbReference type="PANTHER" id="PTHR43570">
    <property type="entry name" value="ALDEHYDE DEHYDROGENASE"/>
    <property type="match status" value="1"/>
</dbReference>
<evidence type="ECO:0000313" key="8">
    <source>
        <dbReference type="EMBL" id="PRT54548.1"/>
    </source>
</evidence>
<evidence type="ECO:0000256" key="5">
    <source>
        <dbReference type="PROSITE-ProRule" id="PRU10007"/>
    </source>
</evidence>
<evidence type="ECO:0000256" key="2">
    <source>
        <dbReference type="ARBA" id="ARBA00023002"/>
    </source>
</evidence>
<dbReference type="InterPro" id="IPR016160">
    <property type="entry name" value="Ald_DH_CS_CYS"/>
</dbReference>
<feature type="active site" evidence="4 5">
    <location>
        <position position="225"/>
    </location>
</feature>
<dbReference type="PROSITE" id="PS00687">
    <property type="entry name" value="ALDEHYDE_DEHYDR_GLU"/>
    <property type="match status" value="1"/>
</dbReference>
<keyword evidence="9" id="KW-1185">Reference proteome</keyword>
<dbReference type="Gene3D" id="3.40.309.10">
    <property type="entry name" value="Aldehyde Dehydrogenase, Chain A, domain 2"/>
    <property type="match status" value="1"/>
</dbReference>
<dbReference type="PROSITE" id="PS00070">
    <property type="entry name" value="ALDEHYDE_DEHYDR_CYS"/>
    <property type="match status" value="1"/>
</dbReference>
<comment type="similarity">
    <text evidence="1 3 6">Belongs to the aldehyde dehydrogenase family.</text>
</comment>
<organism evidence="8 9">
    <name type="scientific">Wickerhamiella sorbophila</name>
    <dbReference type="NCBI Taxonomy" id="45607"/>
    <lineage>
        <taxon>Eukaryota</taxon>
        <taxon>Fungi</taxon>
        <taxon>Dikarya</taxon>
        <taxon>Ascomycota</taxon>
        <taxon>Saccharomycotina</taxon>
        <taxon>Dipodascomycetes</taxon>
        <taxon>Dipodascales</taxon>
        <taxon>Trichomonascaceae</taxon>
        <taxon>Wickerhamiella</taxon>
    </lineage>
</organism>
<dbReference type="SUPFAM" id="SSF53720">
    <property type="entry name" value="ALDH-like"/>
    <property type="match status" value="1"/>
</dbReference>
<dbReference type="Pfam" id="PF00171">
    <property type="entry name" value="Aldedh"/>
    <property type="match status" value="1"/>
</dbReference>
<protein>
    <recommendedName>
        <fullName evidence="3">Aldehyde dehydrogenase</fullName>
    </recommendedName>
</protein>
<dbReference type="GO" id="GO:0006081">
    <property type="term" value="P:aldehyde metabolic process"/>
    <property type="evidence" value="ECO:0007669"/>
    <property type="project" value="InterPro"/>
</dbReference>
<name>A0A2T0FHS4_9ASCO</name>
<keyword evidence="2 3" id="KW-0560">Oxidoreductase</keyword>
<evidence type="ECO:0000259" key="7">
    <source>
        <dbReference type="Pfam" id="PF00171"/>
    </source>
</evidence>
<evidence type="ECO:0000256" key="6">
    <source>
        <dbReference type="RuleBase" id="RU003345"/>
    </source>
</evidence>
<reference evidence="8 9" key="1">
    <citation type="submission" date="2017-04" db="EMBL/GenBank/DDBJ databases">
        <title>Genome sequencing of [Candida] sorbophila.</title>
        <authorList>
            <person name="Ahn J.O."/>
        </authorList>
    </citation>
    <scope>NUCLEOTIDE SEQUENCE [LARGE SCALE GENOMIC DNA]</scope>
    <source>
        <strain evidence="8 9">DS02</strain>
    </source>
</reference>
<dbReference type="InterPro" id="IPR015590">
    <property type="entry name" value="Aldehyde_DH_dom"/>
</dbReference>
<proteinExistence type="inferred from homology"/>
<feature type="active site" evidence="4">
    <location>
        <position position="259"/>
    </location>
</feature>
<evidence type="ECO:0000313" key="9">
    <source>
        <dbReference type="Proteomes" id="UP000238350"/>
    </source>
</evidence>
<feature type="domain" description="Aldehyde dehydrogenase" evidence="7">
    <location>
        <begin position="17"/>
        <end position="443"/>
    </location>
</feature>
<gene>
    <name evidence="8" type="ORF">B9G98_02168</name>
</gene>
<dbReference type="InterPro" id="IPR016162">
    <property type="entry name" value="Ald_DH_N"/>
</dbReference>
<dbReference type="InterPro" id="IPR016163">
    <property type="entry name" value="Ald_DH_C"/>
</dbReference>
<dbReference type="InterPro" id="IPR012394">
    <property type="entry name" value="Aldehyde_DH_NAD(P)"/>
</dbReference>
<dbReference type="EMBL" id="NDIQ01000021">
    <property type="protein sequence ID" value="PRT54548.1"/>
    <property type="molecule type" value="Genomic_DNA"/>
</dbReference>
<sequence>MSMNITEMKPREYTKKDKINAKHETLVKGFDSGKTLDLEFRKEQLRNLYYAIKDNEQLLKDALIKDFHRSPFETEFLELHGVYSEINLAITNLDKWAADESLGFDIRMMMARPVLRRQPYGSVLIFGPWNYPYLCAIVPVVSAIAAGNTVLLKPTEMAPYSTEVVATILERALHPSIFQCVTGAVEESTALLELKWDKIMVTGSSNVGKIVATAAAKDLTPVVLELGGKSPAIVSRDANIKLAARRIAWGKFSNSGQTCIAPDYVIIDDEVKEKFIAELVKALKTSYPNLDKDTEDWTHIATDRLWDRANKLIETTKGKVEFQWGKADKASKFYPPTVVSGVELDDCLMGEEIFAPLLPILSVSDVNTQALPIARQHDYPLAAYFFTTNSKRADELLSRIRSGAAVVNDCIVQGGSAAIPFGGIKNSGTGRYHGKFGFDEFSHARPLLRQPNFIEALLHGRYAPYRASNLKNLRFLGVPSEWFPRSGPVRRSLLSRLVNSRKVQVLVLIFLALFLKSRV</sequence>
<dbReference type="GO" id="GO:0004029">
    <property type="term" value="F:aldehyde dehydrogenase (NAD+) activity"/>
    <property type="evidence" value="ECO:0007669"/>
    <property type="project" value="TreeGrafter"/>
</dbReference>
<dbReference type="RefSeq" id="XP_024664493.1">
    <property type="nucleotide sequence ID" value="XM_024808725.1"/>
</dbReference>
<dbReference type="InterPro" id="IPR016161">
    <property type="entry name" value="Ald_DH/histidinol_DH"/>
</dbReference>